<evidence type="ECO:0000313" key="10">
    <source>
        <dbReference type="Proteomes" id="UP000637769"/>
    </source>
</evidence>
<evidence type="ECO:0000256" key="7">
    <source>
        <dbReference type="RuleBase" id="RU363037"/>
    </source>
</evidence>
<keyword evidence="1 7" id="KW-0436">Ligase</keyword>
<dbReference type="NCBIfam" id="NF004315">
    <property type="entry name" value="PRK05710.1-4"/>
    <property type="match status" value="1"/>
</dbReference>
<comment type="similarity">
    <text evidence="7">Belongs to the class-I aminoacyl-tRNA synthetase family.</text>
</comment>
<evidence type="ECO:0000313" key="9">
    <source>
        <dbReference type="EMBL" id="GGC23670.1"/>
    </source>
</evidence>
<dbReference type="PANTHER" id="PTHR43311">
    <property type="entry name" value="GLUTAMATE--TRNA LIGASE"/>
    <property type="match status" value="1"/>
</dbReference>
<keyword evidence="7" id="KW-0648">Protein biosynthesis</keyword>
<comment type="caution">
    <text evidence="9">The sequence shown here is derived from an EMBL/GenBank/DDBJ whole genome shotgun (WGS) entry which is preliminary data.</text>
</comment>
<keyword evidence="4" id="KW-0862">Zinc</keyword>
<keyword evidence="10" id="KW-1185">Reference proteome</keyword>
<dbReference type="EMBL" id="BMCH01000001">
    <property type="protein sequence ID" value="GGC23670.1"/>
    <property type="molecule type" value="Genomic_DNA"/>
</dbReference>
<organism evidence="9 10">
    <name type="scientific">Asaia siamensis</name>
    <dbReference type="NCBI Taxonomy" id="110479"/>
    <lineage>
        <taxon>Bacteria</taxon>
        <taxon>Pseudomonadati</taxon>
        <taxon>Pseudomonadota</taxon>
        <taxon>Alphaproteobacteria</taxon>
        <taxon>Acetobacterales</taxon>
        <taxon>Acetobacteraceae</taxon>
        <taxon>Asaia</taxon>
    </lineage>
</organism>
<proteinExistence type="inferred from homology"/>
<name>A0ABQ1LI16_9PROT</name>
<keyword evidence="6 7" id="KW-0030">Aminoacyl-tRNA synthetase</keyword>
<evidence type="ECO:0000256" key="1">
    <source>
        <dbReference type="ARBA" id="ARBA00022598"/>
    </source>
</evidence>
<accession>A0ABQ1LI16</accession>
<dbReference type="InterPro" id="IPR020058">
    <property type="entry name" value="Glu/Gln-tRNA-synth_Ib_cat-dom"/>
</dbReference>
<evidence type="ECO:0000259" key="8">
    <source>
        <dbReference type="Pfam" id="PF00749"/>
    </source>
</evidence>
<evidence type="ECO:0000256" key="4">
    <source>
        <dbReference type="ARBA" id="ARBA00022833"/>
    </source>
</evidence>
<dbReference type="InterPro" id="IPR000924">
    <property type="entry name" value="Glu/Gln-tRNA-synth"/>
</dbReference>
<feature type="domain" description="Glutamyl/glutaminyl-tRNA synthetase class Ib catalytic" evidence="8">
    <location>
        <begin position="6"/>
        <end position="250"/>
    </location>
</feature>
<dbReference type="SUPFAM" id="SSF52374">
    <property type="entry name" value="Nucleotidylyl transferase"/>
    <property type="match status" value="1"/>
</dbReference>
<reference evidence="10" key="1">
    <citation type="journal article" date="2019" name="Int. J. Syst. Evol. Microbiol.">
        <title>The Global Catalogue of Microorganisms (GCM) 10K type strain sequencing project: providing services to taxonomists for standard genome sequencing and annotation.</title>
        <authorList>
            <consortium name="The Broad Institute Genomics Platform"/>
            <consortium name="The Broad Institute Genome Sequencing Center for Infectious Disease"/>
            <person name="Wu L."/>
            <person name="Ma J."/>
        </authorList>
    </citation>
    <scope>NUCLEOTIDE SEQUENCE [LARGE SCALE GENOMIC DNA]</scope>
    <source>
        <strain evidence="10">CCM 7132</strain>
    </source>
</reference>
<keyword evidence="5 7" id="KW-0067">ATP-binding</keyword>
<evidence type="ECO:0000256" key="6">
    <source>
        <dbReference type="ARBA" id="ARBA00023146"/>
    </source>
</evidence>
<evidence type="ECO:0000256" key="5">
    <source>
        <dbReference type="ARBA" id="ARBA00022840"/>
    </source>
</evidence>
<evidence type="ECO:0000256" key="3">
    <source>
        <dbReference type="ARBA" id="ARBA00022741"/>
    </source>
</evidence>
<dbReference type="InterPro" id="IPR014729">
    <property type="entry name" value="Rossmann-like_a/b/a_fold"/>
</dbReference>
<dbReference type="Gene3D" id="3.40.50.620">
    <property type="entry name" value="HUPs"/>
    <property type="match status" value="1"/>
</dbReference>
<dbReference type="Pfam" id="PF00749">
    <property type="entry name" value="tRNA-synt_1c"/>
    <property type="match status" value="1"/>
</dbReference>
<protein>
    <submittedName>
        <fullName evidence="9">tRNA glutamyl-Q(34) synthetase GluQRS</fullName>
    </submittedName>
</protein>
<dbReference type="Proteomes" id="UP000637769">
    <property type="component" value="Unassembled WGS sequence"/>
</dbReference>
<dbReference type="InterPro" id="IPR049940">
    <property type="entry name" value="GluQ/Sye"/>
</dbReference>
<gene>
    <name evidence="9" type="primary">gltX2</name>
    <name evidence="9" type="ORF">GCM10007207_06140</name>
</gene>
<dbReference type="PRINTS" id="PR00987">
    <property type="entry name" value="TRNASYNTHGLU"/>
</dbReference>
<keyword evidence="2" id="KW-0479">Metal-binding</keyword>
<keyword evidence="3 7" id="KW-0547">Nucleotide-binding</keyword>
<dbReference type="PANTHER" id="PTHR43311:SF1">
    <property type="entry name" value="GLUTAMYL-Q TRNA(ASP) SYNTHETASE"/>
    <property type="match status" value="1"/>
</dbReference>
<sequence length="285" mass="30722">MMTGFHTRFAPSPTGFLHLGHVASAFHARDRAGTQGKFLIRIEDIDAQRCLPEFEVALLDDLAWLGFVSDGAVLRQSDHLPYYRATLERLHDQGLLYACTCSRAQVKACALGVAPDGSPVYGGTCRGRSQAPGQPHVWRLDMAAALSRLGGSPSWRELGQGAVAGRAASFGDVVLGRRDNGVSYHLCVTSDDARQGITLVTRGADLFEATSVHRVLQELLGFPEPLYAHHGLLLDEAGCKLSKRDGAESLRALRARGLTAPELIALARKALDLAAFIPEGRSADR</sequence>
<evidence type="ECO:0000256" key="2">
    <source>
        <dbReference type="ARBA" id="ARBA00022723"/>
    </source>
</evidence>